<evidence type="ECO:0000259" key="4">
    <source>
        <dbReference type="PROSITE" id="PS50801"/>
    </source>
</evidence>
<dbReference type="CDD" id="cd07043">
    <property type="entry name" value="STAS_anti-anti-sigma_factors"/>
    <property type="match status" value="1"/>
</dbReference>
<dbReference type="Pfam" id="PF01740">
    <property type="entry name" value="STAS"/>
    <property type="match status" value="1"/>
</dbReference>
<dbReference type="GO" id="GO:0043856">
    <property type="term" value="F:anti-sigma factor antagonist activity"/>
    <property type="evidence" value="ECO:0007669"/>
    <property type="project" value="InterPro"/>
</dbReference>
<sequence>MTTIEAHEDDHGAWTVLRLSGELDLVTSPRIRRRVHDAVAAGRHDLVVDLSDVLFCDSTGVGVLVAARRLLRSCGGRLRLVLPPEPGRGTGDGRGHVTRVFSALGVVRLFDVYEDVPAALEAGAPVPVPSPAPVPPRAPSPAPPPVVVSPRRPGSRTAP</sequence>
<proteinExistence type="inferred from homology"/>
<evidence type="ECO:0000256" key="1">
    <source>
        <dbReference type="ARBA" id="ARBA00009013"/>
    </source>
</evidence>
<evidence type="ECO:0000256" key="2">
    <source>
        <dbReference type="RuleBase" id="RU003749"/>
    </source>
</evidence>
<name>A0A918SPS5_9ACTN</name>
<reference evidence="5" key="1">
    <citation type="journal article" date="2014" name="Int. J. Syst. Evol. Microbiol.">
        <title>Complete genome sequence of Corynebacterium casei LMG S-19264T (=DSM 44701T), isolated from a smear-ripened cheese.</title>
        <authorList>
            <consortium name="US DOE Joint Genome Institute (JGI-PGF)"/>
            <person name="Walter F."/>
            <person name="Albersmeier A."/>
            <person name="Kalinowski J."/>
            <person name="Ruckert C."/>
        </authorList>
    </citation>
    <scope>NUCLEOTIDE SEQUENCE</scope>
    <source>
        <strain evidence="5">JCM 4518</strain>
    </source>
</reference>
<dbReference type="RefSeq" id="WP_229849527.1">
    <property type="nucleotide sequence ID" value="NZ_BMUL01000001.1"/>
</dbReference>
<dbReference type="PANTHER" id="PTHR33495:SF2">
    <property type="entry name" value="ANTI-SIGMA FACTOR ANTAGONIST TM_1081-RELATED"/>
    <property type="match status" value="1"/>
</dbReference>
<dbReference type="EMBL" id="BMUL01000001">
    <property type="protein sequence ID" value="GHA64763.1"/>
    <property type="molecule type" value="Genomic_DNA"/>
</dbReference>
<dbReference type="InterPro" id="IPR003658">
    <property type="entry name" value="Anti-sigma_ant"/>
</dbReference>
<feature type="region of interest" description="Disordered" evidence="3">
    <location>
        <begin position="124"/>
        <end position="159"/>
    </location>
</feature>
<dbReference type="PROSITE" id="PS50801">
    <property type="entry name" value="STAS"/>
    <property type="match status" value="1"/>
</dbReference>
<comment type="caution">
    <text evidence="5">The sequence shown here is derived from an EMBL/GenBank/DDBJ whole genome shotgun (WGS) entry which is preliminary data.</text>
</comment>
<dbReference type="InterPro" id="IPR002645">
    <property type="entry name" value="STAS_dom"/>
</dbReference>
<dbReference type="AlphaFoldDB" id="A0A918SPS5"/>
<gene>
    <name evidence="5" type="ORF">GCM10010305_02900</name>
</gene>
<feature type="compositionally biased region" description="Pro residues" evidence="3">
    <location>
        <begin position="126"/>
        <end position="147"/>
    </location>
</feature>
<feature type="domain" description="STAS" evidence="4">
    <location>
        <begin position="16"/>
        <end position="123"/>
    </location>
</feature>
<dbReference type="Gene3D" id="3.30.750.24">
    <property type="entry name" value="STAS domain"/>
    <property type="match status" value="1"/>
</dbReference>
<evidence type="ECO:0000313" key="6">
    <source>
        <dbReference type="Proteomes" id="UP000644020"/>
    </source>
</evidence>
<dbReference type="PANTHER" id="PTHR33495">
    <property type="entry name" value="ANTI-SIGMA FACTOR ANTAGONIST TM_1081-RELATED-RELATED"/>
    <property type="match status" value="1"/>
</dbReference>
<evidence type="ECO:0000256" key="3">
    <source>
        <dbReference type="SAM" id="MobiDB-lite"/>
    </source>
</evidence>
<protein>
    <recommendedName>
        <fullName evidence="2">Anti-sigma factor antagonist</fullName>
    </recommendedName>
</protein>
<dbReference type="SUPFAM" id="SSF52091">
    <property type="entry name" value="SpoIIaa-like"/>
    <property type="match status" value="1"/>
</dbReference>
<dbReference type="NCBIfam" id="TIGR00377">
    <property type="entry name" value="ant_ant_sig"/>
    <property type="match status" value="1"/>
</dbReference>
<dbReference type="InterPro" id="IPR036513">
    <property type="entry name" value="STAS_dom_sf"/>
</dbReference>
<organism evidence="5 6">
    <name type="scientific">Streptomyces termitum</name>
    <dbReference type="NCBI Taxonomy" id="67368"/>
    <lineage>
        <taxon>Bacteria</taxon>
        <taxon>Bacillati</taxon>
        <taxon>Actinomycetota</taxon>
        <taxon>Actinomycetes</taxon>
        <taxon>Kitasatosporales</taxon>
        <taxon>Streptomycetaceae</taxon>
        <taxon>Streptomyces</taxon>
    </lineage>
</organism>
<accession>A0A918SPS5</accession>
<dbReference type="Proteomes" id="UP000644020">
    <property type="component" value="Unassembled WGS sequence"/>
</dbReference>
<comment type="similarity">
    <text evidence="1 2">Belongs to the anti-sigma-factor antagonist family.</text>
</comment>
<evidence type="ECO:0000313" key="5">
    <source>
        <dbReference type="EMBL" id="GHA64763.1"/>
    </source>
</evidence>
<reference evidence="5" key="2">
    <citation type="submission" date="2020-09" db="EMBL/GenBank/DDBJ databases">
        <authorList>
            <person name="Sun Q."/>
            <person name="Ohkuma M."/>
        </authorList>
    </citation>
    <scope>NUCLEOTIDE SEQUENCE</scope>
    <source>
        <strain evidence="5">JCM 4518</strain>
    </source>
</reference>
<keyword evidence="6" id="KW-1185">Reference proteome</keyword>